<comment type="caution">
    <text evidence="2">The sequence shown here is derived from an EMBL/GenBank/DDBJ whole genome shotgun (WGS) entry which is preliminary data.</text>
</comment>
<name>A0A066VR79_TILAU</name>
<dbReference type="InParanoid" id="A0A066VR79"/>
<dbReference type="Proteomes" id="UP000027361">
    <property type="component" value="Unassembled WGS sequence"/>
</dbReference>
<organism evidence="2 3">
    <name type="scientific">Tilletiaria anomala (strain ATCC 24038 / CBS 436.72 / UBC 951)</name>
    <dbReference type="NCBI Taxonomy" id="1037660"/>
    <lineage>
        <taxon>Eukaryota</taxon>
        <taxon>Fungi</taxon>
        <taxon>Dikarya</taxon>
        <taxon>Basidiomycota</taxon>
        <taxon>Ustilaginomycotina</taxon>
        <taxon>Exobasidiomycetes</taxon>
        <taxon>Georgefischeriales</taxon>
        <taxon>Tilletiariaceae</taxon>
        <taxon>Tilletiaria</taxon>
    </lineage>
</organism>
<reference evidence="2 3" key="1">
    <citation type="submission" date="2014-05" db="EMBL/GenBank/DDBJ databases">
        <title>Draft genome sequence of a rare smut relative, Tilletiaria anomala UBC 951.</title>
        <authorList>
            <consortium name="DOE Joint Genome Institute"/>
            <person name="Toome M."/>
            <person name="Kuo A."/>
            <person name="Henrissat B."/>
            <person name="Lipzen A."/>
            <person name="Tritt A."/>
            <person name="Yoshinaga Y."/>
            <person name="Zane M."/>
            <person name="Barry K."/>
            <person name="Grigoriev I.V."/>
            <person name="Spatafora J.W."/>
            <person name="Aimea M.C."/>
        </authorList>
    </citation>
    <scope>NUCLEOTIDE SEQUENCE [LARGE SCALE GENOMIC DNA]</scope>
    <source>
        <strain evidence="2 3">UBC 951</strain>
    </source>
</reference>
<accession>A0A066VR79</accession>
<gene>
    <name evidence="2" type="ORF">K437DRAFT_257267</name>
</gene>
<evidence type="ECO:0000256" key="1">
    <source>
        <dbReference type="SAM" id="MobiDB-lite"/>
    </source>
</evidence>
<dbReference type="GeneID" id="25264651"/>
<feature type="compositionally biased region" description="Polar residues" evidence="1">
    <location>
        <begin position="55"/>
        <end position="70"/>
    </location>
</feature>
<evidence type="ECO:0000313" key="2">
    <source>
        <dbReference type="EMBL" id="KDN43961.1"/>
    </source>
</evidence>
<dbReference type="HOGENOM" id="CLU_1696731_0_0_1"/>
<protein>
    <submittedName>
        <fullName evidence="2">Uncharacterized protein</fullName>
    </submittedName>
</protein>
<proteinExistence type="predicted"/>
<dbReference type="RefSeq" id="XP_013242582.1">
    <property type="nucleotide sequence ID" value="XM_013387128.1"/>
</dbReference>
<feature type="region of interest" description="Disordered" evidence="1">
    <location>
        <begin position="30"/>
        <end position="92"/>
    </location>
</feature>
<dbReference type="EMBL" id="JMSN01000056">
    <property type="protein sequence ID" value="KDN43961.1"/>
    <property type="molecule type" value="Genomic_DNA"/>
</dbReference>
<keyword evidence="3" id="KW-1185">Reference proteome</keyword>
<sequence>MLFFAWPGLDGARADATALHRTAEHLSCHAERAPQQVPPAESNAQGISGGEGWSAHSSQGGHQASLRNQSQPPPGTHVGAFPAGQARDDKQVCSASVDHEDIIWATIPEWLLSLTQDGHPTLCATQASNDSNRHATNNTRAWRSESKRMLLLPPQ</sequence>
<evidence type="ECO:0000313" key="3">
    <source>
        <dbReference type="Proteomes" id="UP000027361"/>
    </source>
</evidence>
<dbReference type="AlphaFoldDB" id="A0A066VR79"/>